<sequence>MKPLDRSVCLDASSLTPVDLCLVSLIDDKSSVLVFDSERQSDPSIGVIEVDDLKDSLKKSPRGSVASLFRACGRGDIVHIFPDTPLRHLVDLFEDNDKLRLLIVHEVLLRPKHDPIYKEIGFVTRELLRDWVITNLARS</sequence>
<organism evidence="1">
    <name type="scientific">Lotharella globosa</name>
    <dbReference type="NCBI Taxonomy" id="91324"/>
    <lineage>
        <taxon>Eukaryota</taxon>
        <taxon>Sar</taxon>
        <taxon>Rhizaria</taxon>
        <taxon>Cercozoa</taxon>
        <taxon>Chlorarachniophyceae</taxon>
        <taxon>Lotharella</taxon>
    </lineage>
</organism>
<accession>A0A7S3Z9M7</accession>
<gene>
    <name evidence="1" type="ORF">LGLO00237_LOCUS27642</name>
</gene>
<dbReference type="EMBL" id="HBIV01038864">
    <property type="protein sequence ID" value="CAE0675865.1"/>
    <property type="molecule type" value="Transcribed_RNA"/>
</dbReference>
<dbReference type="AlphaFoldDB" id="A0A7S3Z9M7"/>
<evidence type="ECO:0008006" key="2">
    <source>
        <dbReference type="Google" id="ProtNLM"/>
    </source>
</evidence>
<evidence type="ECO:0000313" key="1">
    <source>
        <dbReference type="EMBL" id="CAE0675865.1"/>
    </source>
</evidence>
<reference evidence="1" key="1">
    <citation type="submission" date="2021-01" db="EMBL/GenBank/DDBJ databases">
        <authorList>
            <person name="Corre E."/>
            <person name="Pelletier E."/>
            <person name="Niang G."/>
            <person name="Scheremetjew M."/>
            <person name="Finn R."/>
            <person name="Kale V."/>
            <person name="Holt S."/>
            <person name="Cochrane G."/>
            <person name="Meng A."/>
            <person name="Brown T."/>
            <person name="Cohen L."/>
        </authorList>
    </citation>
    <scope>NUCLEOTIDE SEQUENCE</scope>
    <source>
        <strain evidence="1">CCCM811</strain>
    </source>
</reference>
<proteinExistence type="predicted"/>
<name>A0A7S3Z9M7_9EUKA</name>
<protein>
    <recommendedName>
        <fullName evidence="2">CBS domain-containing protein</fullName>
    </recommendedName>
</protein>